<evidence type="ECO:0000259" key="1">
    <source>
        <dbReference type="PROSITE" id="PS50943"/>
    </source>
</evidence>
<feature type="domain" description="HTH cro/C1-type" evidence="1">
    <location>
        <begin position="13"/>
        <end position="65"/>
    </location>
</feature>
<dbReference type="CDD" id="cd00093">
    <property type="entry name" value="HTH_XRE"/>
    <property type="match status" value="1"/>
</dbReference>
<sequence>MLSGGILLTACQVRMARAALRWPVDELARRSGVSQASIRRIESVYGVPNVTVSILEKLRTAFEEAGIVFLADNGARDGGPGIRFNRYPGRQAVAA</sequence>
<comment type="caution">
    <text evidence="2">The sequence shown here is derived from an EMBL/GenBank/DDBJ whole genome shotgun (WGS) entry which is preliminary data.</text>
</comment>
<protein>
    <submittedName>
        <fullName evidence="2">XRE family transcriptional regulator</fullName>
    </submittedName>
</protein>
<dbReference type="Proteomes" id="UP000460715">
    <property type="component" value="Unassembled WGS sequence"/>
</dbReference>
<name>A0A845BGK1_9PROT</name>
<evidence type="ECO:0000313" key="3">
    <source>
        <dbReference type="Proteomes" id="UP000460715"/>
    </source>
</evidence>
<dbReference type="AlphaFoldDB" id="A0A845BGK1"/>
<keyword evidence="3" id="KW-1185">Reference proteome</keyword>
<gene>
    <name evidence="2" type="ORF">E0493_17655</name>
</gene>
<dbReference type="SUPFAM" id="SSF47413">
    <property type="entry name" value="lambda repressor-like DNA-binding domains"/>
    <property type="match status" value="1"/>
</dbReference>
<proteinExistence type="predicted"/>
<organism evidence="2 3">
    <name type="scientific">Teichococcus coralli</name>
    <dbReference type="NCBI Taxonomy" id="2545983"/>
    <lineage>
        <taxon>Bacteria</taxon>
        <taxon>Pseudomonadati</taxon>
        <taxon>Pseudomonadota</taxon>
        <taxon>Alphaproteobacteria</taxon>
        <taxon>Acetobacterales</taxon>
        <taxon>Roseomonadaceae</taxon>
        <taxon>Roseomonas</taxon>
    </lineage>
</organism>
<accession>A0A845BGK1</accession>
<dbReference type="Pfam" id="PF01381">
    <property type="entry name" value="HTH_3"/>
    <property type="match status" value="1"/>
</dbReference>
<dbReference type="InterPro" id="IPR001387">
    <property type="entry name" value="Cro/C1-type_HTH"/>
</dbReference>
<dbReference type="Gene3D" id="1.10.260.40">
    <property type="entry name" value="lambda repressor-like DNA-binding domains"/>
    <property type="match status" value="1"/>
</dbReference>
<dbReference type="OrthoDB" id="3782725at2"/>
<reference evidence="2 3" key="1">
    <citation type="submission" date="2019-03" db="EMBL/GenBank/DDBJ databases">
        <title>Roseomonas sp. a novel Roseomonas species isolated from Sea whip Gorgonian.</title>
        <authorList>
            <person name="Li F."/>
            <person name="Pan X."/>
            <person name="Huang S."/>
            <person name="Li Z."/>
            <person name="Meng B."/>
        </authorList>
    </citation>
    <scope>NUCLEOTIDE SEQUENCE [LARGE SCALE GENOMIC DNA]</scope>
    <source>
        <strain evidence="2 3">M0104</strain>
    </source>
</reference>
<evidence type="ECO:0000313" key="2">
    <source>
        <dbReference type="EMBL" id="MXP65174.1"/>
    </source>
</evidence>
<dbReference type="GO" id="GO:0003677">
    <property type="term" value="F:DNA binding"/>
    <property type="evidence" value="ECO:0007669"/>
    <property type="project" value="InterPro"/>
</dbReference>
<dbReference type="InterPro" id="IPR010982">
    <property type="entry name" value="Lambda_DNA-bd_dom_sf"/>
</dbReference>
<dbReference type="PROSITE" id="PS50943">
    <property type="entry name" value="HTH_CROC1"/>
    <property type="match status" value="1"/>
</dbReference>
<dbReference type="EMBL" id="SNVJ01000018">
    <property type="protein sequence ID" value="MXP65174.1"/>
    <property type="molecule type" value="Genomic_DNA"/>
</dbReference>